<dbReference type="Gene3D" id="3.10.129.10">
    <property type="entry name" value="Hotdog Thioesterase"/>
    <property type="match status" value="1"/>
</dbReference>
<name>A0A139HUW1_9PEZI</name>
<dbReference type="SUPFAM" id="SSF54637">
    <property type="entry name" value="Thioesterase/thiol ester dehydrase-isomerase"/>
    <property type="match status" value="1"/>
</dbReference>
<dbReference type="PANTHER" id="PTHR47260">
    <property type="entry name" value="UPF0644 PROTEIN PB2B4.06"/>
    <property type="match status" value="1"/>
</dbReference>
<accession>A0A139HUW1</accession>
<gene>
    <name evidence="2" type="ORF">AC578_1376</name>
</gene>
<reference evidence="2 3" key="1">
    <citation type="submission" date="2015-07" db="EMBL/GenBank/DDBJ databases">
        <title>Comparative genomics of the Sigatoka disease complex on banana suggests a link between parallel evolutionary changes in Pseudocercospora fijiensis and Pseudocercospora eumusae and increased virulence on the banana host.</title>
        <authorList>
            <person name="Chang T.-C."/>
            <person name="Salvucci A."/>
            <person name="Crous P.W."/>
            <person name="Stergiopoulos I."/>
        </authorList>
    </citation>
    <scope>NUCLEOTIDE SEQUENCE [LARGE SCALE GENOMIC DNA]</scope>
    <source>
        <strain evidence="2 3">CBS 114824</strain>
    </source>
</reference>
<dbReference type="AlphaFoldDB" id="A0A139HUW1"/>
<keyword evidence="1" id="KW-0472">Membrane</keyword>
<proteinExistence type="predicted"/>
<comment type="caution">
    <text evidence="2">The sequence shown here is derived from an EMBL/GenBank/DDBJ whole genome shotgun (WGS) entry which is preliminary data.</text>
</comment>
<sequence>MSILRPLVLRSLRPIPRLIYRGLRRSESTAAQPTVRVTVSKTSPNATPRSRIRYLWLSAPLLAGLLAGGALANFFSPASRMPQAGTDQDCALMADLNQRIEEEFRVKVLRGKCLAVPKMLRGEEGGWVEIMPAVSAGPDRSEMLPFHDRLTDALQGAKGLGVERQFWDRGDKKLVAIVWLGGALSGWPGVTHGGLLATLLNEKIALAASLDRHGMDKNFNAAVKPQRLPGAGNHATIPAPTAVPQEPAQLSVDYVKPTYADNFHVVRVQPAWATEDNVRFGITNHEYFATLETMDGKVCVKATAKFDPRSKLERVEETVKETVGWTYKDFKNWMWPSRQEQSQIG</sequence>
<evidence type="ECO:0000256" key="1">
    <source>
        <dbReference type="SAM" id="Phobius"/>
    </source>
</evidence>
<dbReference type="InterPro" id="IPR052061">
    <property type="entry name" value="PTE-AB_protein"/>
</dbReference>
<keyword evidence="1" id="KW-1133">Transmembrane helix</keyword>
<keyword evidence="1" id="KW-0812">Transmembrane</keyword>
<dbReference type="EMBL" id="LFZN01000008">
    <property type="protein sequence ID" value="KXT06163.1"/>
    <property type="molecule type" value="Genomic_DNA"/>
</dbReference>
<organism evidence="2 3">
    <name type="scientific">Pseudocercospora eumusae</name>
    <dbReference type="NCBI Taxonomy" id="321146"/>
    <lineage>
        <taxon>Eukaryota</taxon>
        <taxon>Fungi</taxon>
        <taxon>Dikarya</taxon>
        <taxon>Ascomycota</taxon>
        <taxon>Pezizomycotina</taxon>
        <taxon>Dothideomycetes</taxon>
        <taxon>Dothideomycetidae</taxon>
        <taxon>Mycosphaerellales</taxon>
        <taxon>Mycosphaerellaceae</taxon>
        <taxon>Pseudocercospora</taxon>
    </lineage>
</organism>
<dbReference type="PANTHER" id="PTHR47260:SF1">
    <property type="entry name" value="UPF0644 PROTEIN PB2B4.06"/>
    <property type="match status" value="1"/>
</dbReference>
<evidence type="ECO:0000313" key="3">
    <source>
        <dbReference type="Proteomes" id="UP000070133"/>
    </source>
</evidence>
<protein>
    <recommendedName>
        <fullName evidence="4">Thioesterase domain-containing protein</fullName>
    </recommendedName>
</protein>
<evidence type="ECO:0008006" key="4">
    <source>
        <dbReference type="Google" id="ProtNLM"/>
    </source>
</evidence>
<dbReference type="InterPro" id="IPR029069">
    <property type="entry name" value="HotDog_dom_sf"/>
</dbReference>
<evidence type="ECO:0000313" key="2">
    <source>
        <dbReference type="EMBL" id="KXT06163.1"/>
    </source>
</evidence>
<keyword evidence="3" id="KW-1185">Reference proteome</keyword>
<feature type="transmembrane region" description="Helical" evidence="1">
    <location>
        <begin position="54"/>
        <end position="75"/>
    </location>
</feature>
<dbReference type="Proteomes" id="UP000070133">
    <property type="component" value="Unassembled WGS sequence"/>
</dbReference>
<dbReference type="OrthoDB" id="506431at2759"/>